<gene>
    <name evidence="1" type="ORF">SDC9_59451</name>
</gene>
<accession>A0A644XA60</accession>
<reference evidence="1" key="1">
    <citation type="submission" date="2019-08" db="EMBL/GenBank/DDBJ databases">
        <authorList>
            <person name="Kucharzyk K."/>
            <person name="Murdoch R.W."/>
            <person name="Higgins S."/>
            <person name="Loffler F."/>
        </authorList>
    </citation>
    <scope>NUCLEOTIDE SEQUENCE</scope>
</reference>
<organism evidence="1">
    <name type="scientific">bioreactor metagenome</name>
    <dbReference type="NCBI Taxonomy" id="1076179"/>
    <lineage>
        <taxon>unclassified sequences</taxon>
        <taxon>metagenomes</taxon>
        <taxon>ecological metagenomes</taxon>
    </lineage>
</organism>
<dbReference type="AlphaFoldDB" id="A0A644XA60"/>
<sequence length="162" mass="16886">MIHLKATGVWERDEGVLNMIDAGLRAANRSDVRLLAAKHPAQLANEPLDLLVISPGATGLAGAGLLSCKKALLPGGIGPLARTFGTESAISYGAAPKDTITLSSLEGDKMCAALQRELVTVEGTVVERQELVLPFREGMAPLPFLAAVGALLLLGVPPEEIQ</sequence>
<name>A0A644XA60_9ZZZZ</name>
<comment type="caution">
    <text evidence="1">The sequence shown here is derived from an EMBL/GenBank/DDBJ whole genome shotgun (WGS) entry which is preliminary data.</text>
</comment>
<protein>
    <submittedName>
        <fullName evidence="1">Uncharacterized protein</fullName>
    </submittedName>
</protein>
<dbReference type="EMBL" id="VSSQ01002066">
    <property type="protein sequence ID" value="MPM13096.1"/>
    <property type="molecule type" value="Genomic_DNA"/>
</dbReference>
<proteinExistence type="predicted"/>
<evidence type="ECO:0000313" key="1">
    <source>
        <dbReference type="EMBL" id="MPM13096.1"/>
    </source>
</evidence>